<evidence type="ECO:0000256" key="1">
    <source>
        <dbReference type="SAM" id="MobiDB-lite"/>
    </source>
</evidence>
<proteinExistence type="predicted"/>
<evidence type="ECO:0000313" key="3">
    <source>
        <dbReference type="Proteomes" id="UP000053732"/>
    </source>
</evidence>
<name>A0A0G4PCN1_PENC3</name>
<sequence>MRGFETTAGDIANGDRGPTRKLLSFPRTNRIAFLASRPVHKDREKKLNGEF</sequence>
<dbReference type="EMBL" id="HG793144">
    <property type="protein sequence ID" value="CRL24014.1"/>
    <property type="molecule type" value="Genomic_DNA"/>
</dbReference>
<organism evidence="2 3">
    <name type="scientific">Penicillium camemberti (strain FM 013)</name>
    <dbReference type="NCBI Taxonomy" id="1429867"/>
    <lineage>
        <taxon>Eukaryota</taxon>
        <taxon>Fungi</taxon>
        <taxon>Dikarya</taxon>
        <taxon>Ascomycota</taxon>
        <taxon>Pezizomycotina</taxon>
        <taxon>Eurotiomycetes</taxon>
        <taxon>Eurotiomycetidae</taxon>
        <taxon>Eurotiales</taxon>
        <taxon>Aspergillaceae</taxon>
        <taxon>Penicillium</taxon>
    </lineage>
</organism>
<reference evidence="2 3" key="1">
    <citation type="journal article" date="2014" name="Nat. Commun.">
        <title>Multiple recent horizontal transfers of a large genomic region in cheese making fungi.</title>
        <authorList>
            <person name="Cheeseman K."/>
            <person name="Ropars J."/>
            <person name="Renault P."/>
            <person name="Dupont J."/>
            <person name="Gouzy J."/>
            <person name="Branca A."/>
            <person name="Abraham A.L."/>
            <person name="Ceppi M."/>
            <person name="Conseiller E."/>
            <person name="Debuchy R."/>
            <person name="Malagnac F."/>
            <person name="Goarin A."/>
            <person name="Silar P."/>
            <person name="Lacoste S."/>
            <person name="Sallet E."/>
            <person name="Bensimon A."/>
            <person name="Giraud T."/>
            <person name="Brygoo Y."/>
        </authorList>
    </citation>
    <scope>NUCLEOTIDE SEQUENCE [LARGE SCALE GENOMIC DNA]</scope>
    <source>
        <strain evidence="3">FM 013</strain>
    </source>
</reference>
<evidence type="ECO:0000313" key="2">
    <source>
        <dbReference type="EMBL" id="CRL24014.1"/>
    </source>
</evidence>
<feature type="region of interest" description="Disordered" evidence="1">
    <location>
        <begin position="1"/>
        <end position="22"/>
    </location>
</feature>
<keyword evidence="3" id="KW-1185">Reference proteome</keyword>
<protein>
    <submittedName>
        <fullName evidence="2">Str. FM013</fullName>
    </submittedName>
</protein>
<gene>
    <name evidence="2" type="ORF">PCAMFM013_S011g000008</name>
</gene>
<accession>A0A0G4PCN1</accession>
<dbReference type="Proteomes" id="UP000053732">
    <property type="component" value="Unassembled WGS sequence"/>
</dbReference>
<dbReference type="AlphaFoldDB" id="A0A0G4PCN1"/>